<dbReference type="STRING" id="225004.SAMN02745152_01207"/>
<dbReference type="PANTHER" id="PTHR43695:SF1">
    <property type="entry name" value="RHAMNOGALACTURONAN ACETYLESTERASE"/>
    <property type="match status" value="1"/>
</dbReference>
<evidence type="ECO:0000256" key="2">
    <source>
        <dbReference type="ARBA" id="ARBA00022801"/>
    </source>
</evidence>
<dbReference type="Gene3D" id="3.40.50.1110">
    <property type="entry name" value="SGNH hydrolase"/>
    <property type="match status" value="1"/>
</dbReference>
<dbReference type="Proteomes" id="UP000190395">
    <property type="component" value="Unassembled WGS sequence"/>
</dbReference>
<keyword evidence="4" id="KW-0732">Signal</keyword>
<evidence type="ECO:0000256" key="3">
    <source>
        <dbReference type="SAM" id="MobiDB-lite"/>
    </source>
</evidence>
<protein>
    <submittedName>
        <fullName evidence="7">Lysophospholipase L1</fullName>
    </submittedName>
</protein>
<dbReference type="InterPro" id="IPR058953">
    <property type="entry name" value="PelX-like_N"/>
</dbReference>
<evidence type="ECO:0000313" key="7">
    <source>
        <dbReference type="EMBL" id="SJZ78455.1"/>
    </source>
</evidence>
<dbReference type="InterPro" id="IPR037459">
    <property type="entry name" value="RhgT-like"/>
</dbReference>
<dbReference type="Pfam" id="PF13472">
    <property type="entry name" value="Lipase_GDSL_2"/>
    <property type="match status" value="1"/>
</dbReference>
<dbReference type="SUPFAM" id="SSF52266">
    <property type="entry name" value="SGNH hydrolase"/>
    <property type="match status" value="1"/>
</dbReference>
<feature type="chain" id="PRO_5013069331" evidence="4">
    <location>
        <begin position="25"/>
        <end position="557"/>
    </location>
</feature>
<gene>
    <name evidence="7" type="ORF">SAMN02745152_01207</name>
</gene>
<name>A0A1T4NH20_9SPIR</name>
<accession>A0A1T4NH20</accession>
<evidence type="ECO:0000259" key="6">
    <source>
        <dbReference type="Pfam" id="PF25849"/>
    </source>
</evidence>
<keyword evidence="2" id="KW-0378">Hydrolase</keyword>
<keyword evidence="8" id="KW-1185">Reference proteome</keyword>
<dbReference type="OrthoDB" id="9807041at2"/>
<evidence type="ECO:0000256" key="4">
    <source>
        <dbReference type="SAM" id="SignalP"/>
    </source>
</evidence>
<dbReference type="PANTHER" id="PTHR43695">
    <property type="entry name" value="PUTATIVE (AFU_ORTHOLOGUE AFUA_2G17250)-RELATED"/>
    <property type="match status" value="1"/>
</dbReference>
<organism evidence="7 8">
    <name type="scientific">Treponema berlinense</name>
    <dbReference type="NCBI Taxonomy" id="225004"/>
    <lineage>
        <taxon>Bacteria</taxon>
        <taxon>Pseudomonadati</taxon>
        <taxon>Spirochaetota</taxon>
        <taxon>Spirochaetia</taxon>
        <taxon>Spirochaetales</taxon>
        <taxon>Treponemataceae</taxon>
        <taxon>Treponema</taxon>
    </lineage>
</organism>
<feature type="signal peptide" evidence="4">
    <location>
        <begin position="1"/>
        <end position="24"/>
    </location>
</feature>
<evidence type="ECO:0000256" key="1">
    <source>
        <dbReference type="ARBA" id="ARBA00008668"/>
    </source>
</evidence>
<dbReference type="RefSeq" id="WP_078930952.1">
    <property type="nucleotide sequence ID" value="NZ_FUXC01000006.1"/>
</dbReference>
<dbReference type="PROSITE" id="PS51257">
    <property type="entry name" value="PROKAR_LIPOPROTEIN"/>
    <property type="match status" value="1"/>
</dbReference>
<evidence type="ECO:0000313" key="8">
    <source>
        <dbReference type="Proteomes" id="UP000190395"/>
    </source>
</evidence>
<dbReference type="InterPro" id="IPR036514">
    <property type="entry name" value="SGNH_hydro_sf"/>
</dbReference>
<sequence>MKKILRAAVVFTALALLGTGFISCSDGDDSSSDNSGSQNPATPEKPGDSTPSEYDDSALSAATLWVVGDSTVCDYVKDGKHTDATYFYPRYGYGTQLANNLSSKITVRNLALSGRSAKSFLTEENYQTLIAEIKEGDFLVIGFGHNDQKFDDSDRFASAAESTDTDGSFKNILFNKYVKVAQEKNATPIICSPIVRLSSSNDYSGSYAHITASGDYRKAAEELANEKSVQFVDLTTMTKEKYTELGYDEAIYFHAMAQGSSSDLPNLKSVDGTHINIYGAKMVSYFFAKTISQSSCALKPYVKSTYLPSKDKDLVKNPDYVFVDYTAPDLSKLNSVENLKCTSEGWYGTAFGDCGGDPSAASNGFFAQETSAGIFKVGQTGTASPKGKITSLADGFAFAFQQIPVSKNFTLTAKAKVLVSVAGKNQAGFGLMLRDDCYAPNKIAVSSNYVSAGLYADSVSTCIANWKRESGSLKVSENKISAFYNNDETAEFTIERVGQVVKVKTVYKGNVYETTYTDFDFVAKDSNYFYAGMFGTRGTCVEFTDVVLTITGESQGA</sequence>
<feature type="domain" description="SGNH hydrolase-type esterase" evidence="5">
    <location>
        <begin position="66"/>
        <end position="257"/>
    </location>
</feature>
<dbReference type="InterPro" id="IPR013830">
    <property type="entry name" value="SGNH_hydro"/>
</dbReference>
<dbReference type="EMBL" id="FUXC01000006">
    <property type="protein sequence ID" value="SJZ78455.1"/>
    <property type="molecule type" value="Genomic_DNA"/>
</dbReference>
<comment type="similarity">
    <text evidence="1">Belongs to the 'GDSL' lipolytic enzyme family.</text>
</comment>
<evidence type="ECO:0000259" key="5">
    <source>
        <dbReference type="Pfam" id="PF13472"/>
    </source>
</evidence>
<dbReference type="AlphaFoldDB" id="A0A1T4NH20"/>
<dbReference type="GO" id="GO:0016788">
    <property type="term" value="F:hydrolase activity, acting on ester bonds"/>
    <property type="evidence" value="ECO:0007669"/>
    <property type="project" value="UniProtKB-ARBA"/>
</dbReference>
<reference evidence="7 8" key="1">
    <citation type="submission" date="2017-02" db="EMBL/GenBank/DDBJ databases">
        <authorList>
            <person name="Peterson S.W."/>
        </authorList>
    </citation>
    <scope>NUCLEOTIDE SEQUENCE [LARGE SCALE GENOMIC DNA]</scope>
    <source>
        <strain evidence="7 8">ATCC BAA-909</strain>
    </source>
</reference>
<feature type="region of interest" description="Disordered" evidence="3">
    <location>
        <begin position="28"/>
        <end position="55"/>
    </location>
</feature>
<dbReference type="GeneID" id="303367449"/>
<feature type="domain" description="Pectate disaccharide-lyase-like N-terminal" evidence="6">
    <location>
        <begin position="387"/>
        <end position="551"/>
    </location>
</feature>
<dbReference type="Pfam" id="PF25849">
    <property type="entry name" value="PelX_N"/>
    <property type="match status" value="1"/>
</dbReference>
<proteinExistence type="inferred from homology"/>